<keyword evidence="1" id="KW-0812">Transmembrane</keyword>
<evidence type="ECO:0000256" key="1">
    <source>
        <dbReference type="SAM" id="Phobius"/>
    </source>
</evidence>
<proteinExistence type="predicted"/>
<accession>A0ABQ6WBE6</accession>
<evidence type="ECO:0000313" key="3">
    <source>
        <dbReference type="Proteomes" id="UP000325395"/>
    </source>
</evidence>
<dbReference type="Proteomes" id="UP000325395">
    <property type="component" value="Unassembled WGS sequence"/>
</dbReference>
<organism evidence="2 3">
    <name type="scientific">Aspergillus pseudocaelatus</name>
    <dbReference type="NCBI Taxonomy" id="1825620"/>
    <lineage>
        <taxon>Eukaryota</taxon>
        <taxon>Fungi</taxon>
        <taxon>Dikarya</taxon>
        <taxon>Ascomycota</taxon>
        <taxon>Pezizomycotina</taxon>
        <taxon>Eurotiomycetes</taxon>
        <taxon>Eurotiomycetidae</taxon>
        <taxon>Eurotiales</taxon>
        <taxon>Aspergillaceae</taxon>
        <taxon>Aspergillus</taxon>
        <taxon>Aspergillus subgen. Circumdati</taxon>
    </lineage>
</organism>
<keyword evidence="1" id="KW-0472">Membrane</keyword>
<evidence type="ECO:0008006" key="4">
    <source>
        <dbReference type="Google" id="ProtNLM"/>
    </source>
</evidence>
<gene>
    <name evidence="2" type="ORF">BDV36DRAFT_265170</name>
</gene>
<sequence length="63" mass="7048">MIYYSLTLVFTPPAILANATGSVSTLLLIIRYLIIVQLRVFRTIAACIPISGSDWPDSHTNYY</sequence>
<protein>
    <recommendedName>
        <fullName evidence="4">Amino acid permease/ SLC12A domain-containing protein</fullName>
    </recommendedName>
</protein>
<evidence type="ECO:0000313" key="2">
    <source>
        <dbReference type="EMBL" id="KAE8414447.1"/>
    </source>
</evidence>
<dbReference type="EMBL" id="ML735785">
    <property type="protein sequence ID" value="KAE8414447.1"/>
    <property type="molecule type" value="Genomic_DNA"/>
</dbReference>
<keyword evidence="3" id="KW-1185">Reference proteome</keyword>
<name>A0ABQ6WBE6_9EURO</name>
<feature type="transmembrane region" description="Helical" evidence="1">
    <location>
        <begin position="15"/>
        <end position="34"/>
    </location>
</feature>
<keyword evidence="1" id="KW-1133">Transmembrane helix</keyword>
<reference evidence="2 3" key="1">
    <citation type="submission" date="2019-04" db="EMBL/GenBank/DDBJ databases">
        <authorList>
            <consortium name="DOE Joint Genome Institute"/>
            <person name="Mondo S."/>
            <person name="Kjaerbolling I."/>
            <person name="Vesth T."/>
            <person name="Frisvad J.C."/>
            <person name="Nybo J.L."/>
            <person name="Theobald S."/>
            <person name="Kildgaard S."/>
            <person name="Isbrandt T."/>
            <person name="Kuo A."/>
            <person name="Sato A."/>
            <person name="Lyhne E.K."/>
            <person name="Kogle M.E."/>
            <person name="Wiebenga A."/>
            <person name="Kun R.S."/>
            <person name="Lubbers R.J."/>
            <person name="Makela M.R."/>
            <person name="Barry K."/>
            <person name="Chovatia M."/>
            <person name="Clum A."/>
            <person name="Daum C."/>
            <person name="Haridas S."/>
            <person name="He G."/>
            <person name="LaButti K."/>
            <person name="Lipzen A."/>
            <person name="Riley R."/>
            <person name="Salamov A."/>
            <person name="Simmons B.A."/>
            <person name="Magnuson J.K."/>
            <person name="Henrissat B."/>
            <person name="Mortensen U.H."/>
            <person name="Larsen T.O."/>
            <person name="Devries R.P."/>
            <person name="Grigoriev I.V."/>
            <person name="Machida M."/>
            <person name="Baker S.E."/>
            <person name="Andersen M.R."/>
            <person name="Cantor M.N."/>
            <person name="Hua S.X."/>
        </authorList>
    </citation>
    <scope>NUCLEOTIDE SEQUENCE [LARGE SCALE GENOMIC DNA]</scope>
    <source>
        <strain evidence="2 3">CBS 117616</strain>
    </source>
</reference>